<name>A0A418WLF6_9SPHN</name>
<evidence type="ECO:0000313" key="1">
    <source>
        <dbReference type="EMBL" id="RJF90876.1"/>
    </source>
</evidence>
<dbReference type="Proteomes" id="UP000286100">
    <property type="component" value="Unassembled WGS sequence"/>
</dbReference>
<comment type="caution">
    <text evidence="1">The sequence shown here is derived from an EMBL/GenBank/DDBJ whole genome shotgun (WGS) entry which is preliminary data.</text>
</comment>
<organism evidence="1 2">
    <name type="scientific">Sphingomonas cavernae</name>
    <dbReference type="NCBI Taxonomy" id="2320861"/>
    <lineage>
        <taxon>Bacteria</taxon>
        <taxon>Pseudomonadati</taxon>
        <taxon>Pseudomonadota</taxon>
        <taxon>Alphaproteobacteria</taxon>
        <taxon>Sphingomonadales</taxon>
        <taxon>Sphingomonadaceae</taxon>
        <taxon>Sphingomonas</taxon>
    </lineage>
</organism>
<dbReference type="AlphaFoldDB" id="A0A418WLF6"/>
<dbReference type="EMBL" id="QYUM01000003">
    <property type="protein sequence ID" value="RJF90876.1"/>
    <property type="molecule type" value="Genomic_DNA"/>
</dbReference>
<reference evidence="1 2" key="1">
    <citation type="submission" date="2018-09" db="EMBL/GenBank/DDBJ databases">
        <authorList>
            <person name="Zhu H."/>
        </authorList>
    </citation>
    <scope>NUCLEOTIDE SEQUENCE [LARGE SCALE GENOMIC DNA]</scope>
    <source>
        <strain evidence="1 2">K2R01-6</strain>
    </source>
</reference>
<protein>
    <submittedName>
        <fullName evidence="1">Uncharacterized protein</fullName>
    </submittedName>
</protein>
<evidence type="ECO:0000313" key="2">
    <source>
        <dbReference type="Proteomes" id="UP000286100"/>
    </source>
</evidence>
<proteinExistence type="predicted"/>
<keyword evidence="2" id="KW-1185">Reference proteome</keyword>
<dbReference type="PROSITE" id="PS51257">
    <property type="entry name" value="PROKAR_LIPOPROTEIN"/>
    <property type="match status" value="1"/>
</dbReference>
<gene>
    <name evidence="1" type="ORF">D3876_11900</name>
</gene>
<sequence length="408" mass="44604">MSRYSLSSLSGIRAVGAVLCVVVAGCAAIDALGHVTRRTKPELALTGPTWDGFSVGFAASRELLVAGSRTNSGRMAQLARASINAEPINPVAVRLLGLVEEARNDRLALARMRLAERLSRRELTTQLWLMERATQSNDLDGALRHYDTALRTGPASHAILFPILARALDDDQIRAHLAVRLRRNPPWLALFVEHVLTNRQHMANLARTFVLAGTTPPEPGFELLSSAMLEVLVDQRQFEVAREFLAILPRSHARAASSMGFNEASTDARFRPFTWDPLTGSAVGAEFEEGGKALRAFAGSGERAVIMRRYVALPPATYEFAVREEPVEAGPDATRVWKVDCAMRGSDLALAKVDGSLAREPRTTRFTFIVRPGCTYQRISLEVAGGSDQLGLSLLARDLSIKPQNVRK</sequence>
<accession>A0A418WLF6</accession>